<feature type="compositionally biased region" description="Low complexity" evidence="3">
    <location>
        <begin position="26"/>
        <end position="45"/>
    </location>
</feature>
<accession>A0A6G4A3P5</accession>
<keyword evidence="2" id="KW-0408">Iron</keyword>
<feature type="chain" id="PRO_5038961643" evidence="4">
    <location>
        <begin position="23"/>
        <end position="353"/>
    </location>
</feature>
<keyword evidence="1 4" id="KW-0732">Signal</keyword>
<protein>
    <submittedName>
        <fullName evidence="5">ABC transporter substrate-binding protein</fullName>
    </submittedName>
</protein>
<evidence type="ECO:0000256" key="3">
    <source>
        <dbReference type="SAM" id="MobiDB-lite"/>
    </source>
</evidence>
<dbReference type="AlphaFoldDB" id="A0A6G4A3P5"/>
<dbReference type="PROSITE" id="PS51257">
    <property type="entry name" value="PROKAR_LIPOPROTEIN"/>
    <property type="match status" value="1"/>
</dbReference>
<feature type="signal peptide" evidence="4">
    <location>
        <begin position="1"/>
        <end position="22"/>
    </location>
</feature>
<organism evidence="5">
    <name type="scientific">Paenibacillus sp. SYP-B3998</name>
    <dbReference type="NCBI Taxonomy" id="2678564"/>
    <lineage>
        <taxon>Bacteria</taxon>
        <taxon>Bacillati</taxon>
        <taxon>Bacillota</taxon>
        <taxon>Bacilli</taxon>
        <taxon>Bacillales</taxon>
        <taxon>Paenibacillaceae</taxon>
        <taxon>Paenibacillus</taxon>
    </lineage>
</organism>
<dbReference type="PANTHER" id="PTHR30006">
    <property type="entry name" value="THIAMINE-BINDING PERIPLASMIC PROTEIN-RELATED"/>
    <property type="match status" value="1"/>
</dbReference>
<sequence length="353" mass="37595">MLKKKGSMIVSLAVLLVLSACGTNGQPSATQGAQATPQTTPNQETSATISGKLTFYTSQPEDDVTKLVAAFNKKYPDVKVENFRSGTEEVTAKIQAENQAGKVQADVLLLADAVTFEGLKKQNLLNSYKSPELSKIPKDFVDPDGMYAGTKVMATVLAINTQKVKTPPTSWKALTSSESKDTAIMPSPIYSGAAAYNVGVLTRTDGFGWDFFKGLKANNISVVKGNGAVLNAVAAGEKSYSMVVDYLVAREKAKGSSVDLIYPSEGVPVITEPIGIMKNTANEKAAKAFVDFVLSEDGQKLASGIGYTPIREGIPAPKGLKSISEFKVISSDISKLTEARDADKKQFTQIFGQ</sequence>
<feature type="region of interest" description="Disordered" evidence="3">
    <location>
        <begin position="26"/>
        <end position="46"/>
    </location>
</feature>
<keyword evidence="2" id="KW-0479">Metal-binding</keyword>
<reference evidence="5" key="1">
    <citation type="submission" date="2020-02" db="EMBL/GenBank/DDBJ databases">
        <authorList>
            <person name="Shen X.-R."/>
            <person name="Zhang Y.-X."/>
        </authorList>
    </citation>
    <scope>NUCLEOTIDE SEQUENCE</scope>
    <source>
        <strain evidence="5">SYP-B3998</strain>
    </source>
</reference>
<evidence type="ECO:0000256" key="4">
    <source>
        <dbReference type="SAM" id="SignalP"/>
    </source>
</evidence>
<evidence type="ECO:0000256" key="1">
    <source>
        <dbReference type="ARBA" id="ARBA00022729"/>
    </source>
</evidence>
<dbReference type="InterPro" id="IPR026045">
    <property type="entry name" value="Ferric-bd"/>
</dbReference>
<dbReference type="EMBL" id="JAAIKC010000012">
    <property type="protein sequence ID" value="NEW08950.1"/>
    <property type="molecule type" value="Genomic_DNA"/>
</dbReference>
<feature type="binding site" evidence="2">
    <location>
        <position position="246"/>
    </location>
    <ligand>
        <name>Fe cation</name>
        <dbReference type="ChEBI" id="CHEBI:24875"/>
    </ligand>
</feature>
<evidence type="ECO:0000313" key="5">
    <source>
        <dbReference type="EMBL" id="NEW08950.1"/>
    </source>
</evidence>
<dbReference type="RefSeq" id="WP_163952336.1">
    <property type="nucleotide sequence ID" value="NZ_JAAIKC010000012.1"/>
</dbReference>
<gene>
    <name evidence="5" type="ORF">GK047_23430</name>
</gene>
<dbReference type="SUPFAM" id="SSF53850">
    <property type="entry name" value="Periplasmic binding protein-like II"/>
    <property type="match status" value="1"/>
</dbReference>
<dbReference type="CDD" id="cd13547">
    <property type="entry name" value="PBP2_Fbp_like_2"/>
    <property type="match status" value="1"/>
</dbReference>
<evidence type="ECO:0000256" key="2">
    <source>
        <dbReference type="PIRSR" id="PIRSR002825-1"/>
    </source>
</evidence>
<name>A0A6G4A3P5_9BACL</name>
<dbReference type="GO" id="GO:0046872">
    <property type="term" value="F:metal ion binding"/>
    <property type="evidence" value="ECO:0007669"/>
    <property type="project" value="UniProtKB-KW"/>
</dbReference>
<dbReference type="Gene3D" id="3.40.190.10">
    <property type="entry name" value="Periplasmic binding protein-like II"/>
    <property type="match status" value="2"/>
</dbReference>
<dbReference type="PIRSF" id="PIRSF002825">
    <property type="entry name" value="CfbpA"/>
    <property type="match status" value="1"/>
</dbReference>
<comment type="caution">
    <text evidence="5">The sequence shown here is derived from an EMBL/GenBank/DDBJ whole genome shotgun (WGS) entry which is preliminary data.</text>
</comment>
<proteinExistence type="predicted"/>
<dbReference type="Pfam" id="PF13343">
    <property type="entry name" value="SBP_bac_6"/>
    <property type="match status" value="1"/>
</dbReference>